<evidence type="ECO:0000313" key="2">
    <source>
        <dbReference type="EMBL" id="APH54322.1"/>
    </source>
</evidence>
<organism evidence="2 3">
    <name type="scientific">Granulibacter bethesdensis</name>
    <dbReference type="NCBI Taxonomy" id="364410"/>
    <lineage>
        <taxon>Bacteria</taxon>
        <taxon>Pseudomonadati</taxon>
        <taxon>Pseudomonadota</taxon>
        <taxon>Alphaproteobacteria</taxon>
        <taxon>Acetobacterales</taxon>
        <taxon>Acetobacteraceae</taxon>
        <taxon>Granulibacter</taxon>
    </lineage>
</organism>
<proteinExistence type="predicted"/>
<protein>
    <recommendedName>
        <fullName evidence="4">Secreted protein</fullName>
    </recommendedName>
</protein>
<evidence type="ECO:0000313" key="3">
    <source>
        <dbReference type="Proteomes" id="UP000182373"/>
    </source>
</evidence>
<name>A0AAC9KCB3_9PROT</name>
<sequence length="123" mass="13682">MMTIKMRSCLIATVFLMISASQTALAGKTEEAFAGRYVLRGVPQAHSDLMLHPDGRFQWDLSYGPYHRSNMGDWHAEGQSITLDSDPADTPDEQTPFDTINLSADSTGALHIKEFPQAAYYKK</sequence>
<dbReference type="EMBL" id="CP018191">
    <property type="protein sequence ID" value="APH54322.1"/>
    <property type="molecule type" value="Genomic_DNA"/>
</dbReference>
<keyword evidence="1" id="KW-0732">Signal</keyword>
<reference evidence="3" key="1">
    <citation type="submission" date="2016-11" db="EMBL/GenBank/DDBJ databases">
        <title>Comparative genomic and phenotypic analysis of Granulibacter bethesdensis clinical isolates from patients with chronic granulomatous disease.</title>
        <authorList>
            <person name="Zarember K.A."/>
            <person name="Porcella S.F."/>
            <person name="Chu J."/>
            <person name="Ding L."/>
            <person name="Dahlstrom E."/>
            <person name="Barbian K."/>
            <person name="Martens C."/>
            <person name="Sykora L."/>
            <person name="Kramer S."/>
            <person name="Pettinato A.M."/>
            <person name="Hong H."/>
            <person name="Wald G."/>
            <person name="Berg L.J."/>
            <person name="Rogge L.S."/>
            <person name="Greenberg D.E."/>
            <person name="Falcone E.L."/>
            <person name="Neves J.F."/>
            <person name="Simoes M.J."/>
            <person name="Casal M."/>
            <person name="Rodriguez-Lopez F.C."/>
            <person name="Zelazny A."/>
            <person name="Gallin J.I."/>
            <person name="Holland S.M."/>
        </authorList>
    </citation>
    <scope>NUCLEOTIDE SEQUENCE [LARGE SCALE GENOMIC DNA]</scope>
    <source>
        <strain evidence="3">NIH9.1</strain>
    </source>
</reference>
<gene>
    <name evidence="2" type="ORF">GbCGDNIH9_1026</name>
</gene>
<feature type="signal peptide" evidence="1">
    <location>
        <begin position="1"/>
        <end position="26"/>
    </location>
</feature>
<evidence type="ECO:0008006" key="4">
    <source>
        <dbReference type="Google" id="ProtNLM"/>
    </source>
</evidence>
<dbReference type="AlphaFoldDB" id="A0AAC9KCB3"/>
<dbReference type="Proteomes" id="UP000182373">
    <property type="component" value="Chromosome"/>
</dbReference>
<evidence type="ECO:0000256" key="1">
    <source>
        <dbReference type="SAM" id="SignalP"/>
    </source>
</evidence>
<accession>A0AAC9KCB3</accession>
<dbReference type="RefSeq" id="WP_072612676.1">
    <property type="nucleotide sequence ID" value="NZ_CP018191.1"/>
</dbReference>
<feature type="chain" id="PRO_5042087346" description="Secreted protein" evidence="1">
    <location>
        <begin position="27"/>
        <end position="123"/>
    </location>
</feature>